<keyword evidence="4" id="KW-0456">Lyase</keyword>
<evidence type="ECO:0000256" key="2">
    <source>
        <dbReference type="ARBA" id="ARBA00022723"/>
    </source>
</evidence>
<organism evidence="7 8">
    <name type="scientific">Rubrobacter marinus</name>
    <dbReference type="NCBI Taxonomy" id="2653852"/>
    <lineage>
        <taxon>Bacteria</taxon>
        <taxon>Bacillati</taxon>
        <taxon>Actinomycetota</taxon>
        <taxon>Rubrobacteria</taxon>
        <taxon>Rubrobacterales</taxon>
        <taxon>Rubrobacteraceae</taxon>
        <taxon>Rubrobacter</taxon>
    </lineage>
</organism>
<evidence type="ECO:0000256" key="5">
    <source>
        <dbReference type="SAM" id="MobiDB-lite"/>
    </source>
</evidence>
<accession>A0A6G8Q0U6</accession>
<keyword evidence="3" id="KW-0862">Zinc</keyword>
<dbReference type="PANTHER" id="PTHR33337">
    <property type="entry name" value="GFA DOMAIN-CONTAINING PROTEIN"/>
    <property type="match status" value="1"/>
</dbReference>
<evidence type="ECO:0000259" key="6">
    <source>
        <dbReference type="PROSITE" id="PS51891"/>
    </source>
</evidence>
<dbReference type="Gene3D" id="3.90.1590.10">
    <property type="entry name" value="glutathione-dependent formaldehyde- activating enzyme (gfa)"/>
    <property type="match status" value="1"/>
</dbReference>
<dbReference type="KEGG" id="rmar:GBA65_17790"/>
<evidence type="ECO:0000256" key="1">
    <source>
        <dbReference type="ARBA" id="ARBA00005495"/>
    </source>
</evidence>
<dbReference type="GO" id="GO:0016846">
    <property type="term" value="F:carbon-sulfur lyase activity"/>
    <property type="evidence" value="ECO:0007669"/>
    <property type="project" value="InterPro"/>
</dbReference>
<proteinExistence type="inferred from homology"/>
<dbReference type="GO" id="GO:0046872">
    <property type="term" value="F:metal ion binding"/>
    <property type="evidence" value="ECO:0007669"/>
    <property type="project" value="UniProtKB-KW"/>
</dbReference>
<dbReference type="PANTHER" id="PTHR33337:SF40">
    <property type="entry name" value="CENP-V_GFA DOMAIN-CONTAINING PROTEIN-RELATED"/>
    <property type="match status" value="1"/>
</dbReference>
<evidence type="ECO:0000256" key="4">
    <source>
        <dbReference type="ARBA" id="ARBA00023239"/>
    </source>
</evidence>
<dbReference type="Pfam" id="PF04828">
    <property type="entry name" value="GFA"/>
    <property type="match status" value="1"/>
</dbReference>
<keyword evidence="8" id="KW-1185">Reference proteome</keyword>
<dbReference type="Proteomes" id="UP000502706">
    <property type="component" value="Chromosome"/>
</dbReference>
<dbReference type="AlphaFoldDB" id="A0A6G8Q0U6"/>
<protein>
    <submittedName>
        <fullName evidence="7">Aldehyde-activating protein</fullName>
    </submittedName>
</protein>
<dbReference type="InterPro" id="IPR006913">
    <property type="entry name" value="CENP-V/GFA"/>
</dbReference>
<comment type="similarity">
    <text evidence="1">Belongs to the Gfa family.</text>
</comment>
<keyword evidence="2" id="KW-0479">Metal-binding</keyword>
<dbReference type="EMBL" id="CP045121">
    <property type="protein sequence ID" value="QIN80065.1"/>
    <property type="molecule type" value="Genomic_DNA"/>
</dbReference>
<feature type="domain" description="CENP-V/GFA" evidence="6">
    <location>
        <begin position="1"/>
        <end position="103"/>
    </location>
</feature>
<dbReference type="InterPro" id="IPR011057">
    <property type="entry name" value="Mss4-like_sf"/>
</dbReference>
<dbReference type="RefSeq" id="WP_166397741.1">
    <property type="nucleotide sequence ID" value="NZ_CP045121.1"/>
</dbReference>
<sequence>MVGGCLCGGVRYSVDAEPELVALCHCEDCQKQTGSAFSILVAVPEESVRIEGRLTAYEGVGASGWPVTRRFCPGCGSPILSDVSITPDLLWIRGGTLDDRSWLRPQMNIWCDSAQPWVFMDRAIPGSPRTRRSASRPSPRPARGGGWGRC</sequence>
<name>A0A6G8Q0U6_9ACTN</name>
<evidence type="ECO:0000313" key="8">
    <source>
        <dbReference type="Proteomes" id="UP000502706"/>
    </source>
</evidence>
<evidence type="ECO:0000256" key="3">
    <source>
        <dbReference type="ARBA" id="ARBA00022833"/>
    </source>
</evidence>
<dbReference type="SUPFAM" id="SSF51316">
    <property type="entry name" value="Mss4-like"/>
    <property type="match status" value="1"/>
</dbReference>
<gene>
    <name evidence="7" type="ORF">GBA65_17790</name>
</gene>
<dbReference type="PROSITE" id="PS51891">
    <property type="entry name" value="CENP_V_GFA"/>
    <property type="match status" value="1"/>
</dbReference>
<reference evidence="7 8" key="1">
    <citation type="submission" date="2019-10" db="EMBL/GenBank/DDBJ databases">
        <title>Rubrobacter sp nov SCSIO 52915 isolated from a deep-sea sediment in the South China Sea.</title>
        <authorList>
            <person name="Chen R.W."/>
        </authorList>
    </citation>
    <scope>NUCLEOTIDE SEQUENCE [LARGE SCALE GENOMIC DNA]</scope>
    <source>
        <strain evidence="7 8">SCSIO 52915</strain>
    </source>
</reference>
<evidence type="ECO:0000313" key="7">
    <source>
        <dbReference type="EMBL" id="QIN80065.1"/>
    </source>
</evidence>
<feature type="region of interest" description="Disordered" evidence="5">
    <location>
        <begin position="126"/>
        <end position="150"/>
    </location>
</feature>